<evidence type="ECO:0000259" key="7">
    <source>
        <dbReference type="PROSITE" id="PS50090"/>
    </source>
</evidence>
<evidence type="ECO:0000256" key="3">
    <source>
        <dbReference type="ARBA" id="ARBA00023125"/>
    </source>
</evidence>
<gene>
    <name evidence="9" type="ORF">PV328_002521</name>
</gene>
<accession>A0AA39F6M6</accession>
<comment type="subcellular location">
    <subcellularLocation>
        <location evidence="1">Nucleus</location>
    </subcellularLocation>
</comment>
<keyword evidence="4" id="KW-0804">Transcription</keyword>
<dbReference type="InterPro" id="IPR009057">
    <property type="entry name" value="Homeodomain-like_sf"/>
</dbReference>
<dbReference type="SMART" id="SM00717">
    <property type="entry name" value="SANT"/>
    <property type="match status" value="4"/>
</dbReference>
<feature type="domain" description="Myb-like" evidence="7">
    <location>
        <begin position="382"/>
        <end position="433"/>
    </location>
</feature>
<feature type="region of interest" description="Disordered" evidence="6">
    <location>
        <begin position="28"/>
        <end position="50"/>
    </location>
</feature>
<dbReference type="EMBL" id="JAQQBS010001422">
    <property type="protein sequence ID" value="KAK0163831.1"/>
    <property type="molecule type" value="Genomic_DNA"/>
</dbReference>
<dbReference type="GO" id="GO:0042796">
    <property type="term" value="P:snRNA transcription by RNA polymerase III"/>
    <property type="evidence" value="ECO:0007669"/>
    <property type="project" value="TreeGrafter"/>
</dbReference>
<feature type="domain" description="HTH myb-type" evidence="8">
    <location>
        <begin position="382"/>
        <end position="437"/>
    </location>
</feature>
<organism evidence="9 10">
    <name type="scientific">Microctonus aethiopoides</name>
    <dbReference type="NCBI Taxonomy" id="144406"/>
    <lineage>
        <taxon>Eukaryota</taxon>
        <taxon>Metazoa</taxon>
        <taxon>Ecdysozoa</taxon>
        <taxon>Arthropoda</taxon>
        <taxon>Hexapoda</taxon>
        <taxon>Insecta</taxon>
        <taxon>Pterygota</taxon>
        <taxon>Neoptera</taxon>
        <taxon>Endopterygota</taxon>
        <taxon>Hymenoptera</taxon>
        <taxon>Apocrita</taxon>
        <taxon>Ichneumonoidea</taxon>
        <taxon>Braconidae</taxon>
        <taxon>Euphorinae</taxon>
        <taxon>Microctonus</taxon>
    </lineage>
</organism>
<dbReference type="PANTHER" id="PTHR46621:SF1">
    <property type="entry name" value="SNRNA-ACTIVATING PROTEIN COMPLEX SUBUNIT 4"/>
    <property type="match status" value="1"/>
</dbReference>
<feature type="domain" description="Myb-like" evidence="7">
    <location>
        <begin position="435"/>
        <end position="474"/>
    </location>
</feature>
<dbReference type="GO" id="GO:0042795">
    <property type="term" value="P:snRNA transcription by RNA polymerase II"/>
    <property type="evidence" value="ECO:0007669"/>
    <property type="project" value="TreeGrafter"/>
</dbReference>
<evidence type="ECO:0000259" key="8">
    <source>
        <dbReference type="PROSITE" id="PS51294"/>
    </source>
</evidence>
<dbReference type="GO" id="GO:0005634">
    <property type="term" value="C:nucleus"/>
    <property type="evidence" value="ECO:0007669"/>
    <property type="project" value="UniProtKB-SubCell"/>
</dbReference>
<evidence type="ECO:0000256" key="2">
    <source>
        <dbReference type="ARBA" id="ARBA00023015"/>
    </source>
</evidence>
<dbReference type="GO" id="GO:0001006">
    <property type="term" value="F:RNA polymerase III type 3 promoter sequence-specific DNA binding"/>
    <property type="evidence" value="ECO:0007669"/>
    <property type="project" value="TreeGrafter"/>
</dbReference>
<protein>
    <submittedName>
        <fullName evidence="9">Uncharacterized protein</fullName>
    </submittedName>
</protein>
<dbReference type="InterPro" id="IPR051575">
    <property type="entry name" value="Myb-like_DNA-bd"/>
</dbReference>
<feature type="domain" description="HTH myb-type" evidence="8">
    <location>
        <begin position="270"/>
        <end position="326"/>
    </location>
</feature>
<keyword evidence="3" id="KW-0238">DNA-binding</keyword>
<keyword evidence="5" id="KW-0539">Nucleus</keyword>
<feature type="domain" description="Myb-like" evidence="7">
    <location>
        <begin position="270"/>
        <end position="322"/>
    </location>
</feature>
<dbReference type="GO" id="GO:0000978">
    <property type="term" value="F:RNA polymerase II cis-regulatory region sequence-specific DNA binding"/>
    <property type="evidence" value="ECO:0007669"/>
    <property type="project" value="TreeGrafter"/>
</dbReference>
<evidence type="ECO:0000256" key="5">
    <source>
        <dbReference type="ARBA" id="ARBA00023242"/>
    </source>
</evidence>
<sequence length="908" mass="105685">MCDEEDDLDILDDIKALEQALAQESLTIALDNEENDGDEEDEANDEDVEDNNEALVLINPSFEKINSSKVKCTKQKPKLDIKCDDLYDTIDSAIEANANLLAAYKSALTAVNARLDQCEKLWQEADYQVNLILRGGRANWRVPYFKAGQPYFKDENHFPATPNEDQLIKQKRDEFPIVYARLPGKWSAKGRTNLWNAARANASLKYLEKMKSMNRNNDHASVNYKIPSDFLHVLQTLGDTELDWMRISVKDMKNRYSWQACKAMWDLHMKPTNNREKWRNSEDNMLKSLAECYNYQNWNLIAEKLGTRRTCYQCFVRYNTLNPPSTSSINTDIPWSQMEDELLNELVEKLRIGDIIPWTLVTFYLGNRTKNQIYCHWKYNLDPTLKKGRFTIEEDQMLLNAANKYGKNFPRIAAEYFPHRTSVQLNTHFHLLMLKTDESYNSWTHAEDKQLLGLYDEFGNNWRVIGNIMNKDRTYVRHHHAALTRHLSKGIGLADVPRKKNTTTANDNDEMDDSDIEDRINENIDAQLIRYFQNIPNPVPAAGRKRKYHTAQQLENKTKQLRDVFKKLNVNFKIPDNLDDYEELTIMDKQLLISLKQSGGINSSNYTPDQIEQYRLKMFCTNKLDDNTEKFIPPAPFGLFQNVRKRGRSKKINADTVCDNCNVELVMEFETPENINKMLSVNELELFDKFKKIISQECKITQHPGRFEEKYMKSLKLIRQKSLDDSNPQEGTSTFIPTNEESMKKMNETFIEPCYSTLRGYQCLLNMQKLLNKPVSDIFLPEEIFNSEESKHAFYLLKNRFRVLFKYPIGMTRIPVSYQEINDNDNEVEKEEEMVVEEEDGAEEMTFNVPALEEDSFEMSPVSPNREPVESSAGDVEVSTPSRLSLNMVKTLRRKNKNKNNKLNIPNN</sequence>
<comment type="caution">
    <text evidence="9">The sequence shown here is derived from an EMBL/GenBank/DDBJ whole genome shotgun (WGS) entry which is preliminary data.</text>
</comment>
<proteinExistence type="predicted"/>
<dbReference type="Gene3D" id="1.10.10.60">
    <property type="entry name" value="Homeodomain-like"/>
    <property type="match status" value="4"/>
</dbReference>
<dbReference type="GO" id="GO:0019185">
    <property type="term" value="C:snRNA-activating protein complex"/>
    <property type="evidence" value="ECO:0007669"/>
    <property type="project" value="TreeGrafter"/>
</dbReference>
<evidence type="ECO:0000313" key="9">
    <source>
        <dbReference type="EMBL" id="KAK0163831.1"/>
    </source>
</evidence>
<keyword evidence="2" id="KW-0805">Transcription regulation</keyword>
<dbReference type="CDD" id="cd00167">
    <property type="entry name" value="SANT"/>
    <property type="match status" value="3"/>
</dbReference>
<dbReference type="Proteomes" id="UP001168990">
    <property type="component" value="Unassembled WGS sequence"/>
</dbReference>
<dbReference type="PROSITE" id="PS50090">
    <property type="entry name" value="MYB_LIKE"/>
    <property type="match status" value="4"/>
</dbReference>
<evidence type="ECO:0000256" key="1">
    <source>
        <dbReference type="ARBA" id="ARBA00004123"/>
    </source>
</evidence>
<dbReference type="InterPro" id="IPR001005">
    <property type="entry name" value="SANT/Myb"/>
</dbReference>
<feature type="region of interest" description="Disordered" evidence="6">
    <location>
        <begin position="853"/>
        <end position="881"/>
    </location>
</feature>
<keyword evidence="10" id="KW-1185">Reference proteome</keyword>
<dbReference type="SUPFAM" id="SSF46689">
    <property type="entry name" value="Homeodomain-like"/>
    <property type="match status" value="2"/>
</dbReference>
<dbReference type="InterPro" id="IPR017930">
    <property type="entry name" value="Myb_dom"/>
</dbReference>
<reference evidence="9" key="1">
    <citation type="journal article" date="2023" name="bioRxiv">
        <title>Scaffold-level genome assemblies of two parasitoid biocontrol wasps reveal the parthenogenesis mechanism and an associated novel virus.</title>
        <authorList>
            <person name="Inwood S."/>
            <person name="Skelly J."/>
            <person name="Guhlin J."/>
            <person name="Harrop T."/>
            <person name="Goldson S."/>
            <person name="Dearden P."/>
        </authorList>
    </citation>
    <scope>NUCLEOTIDE SEQUENCE</scope>
    <source>
        <strain evidence="9">Irish</strain>
        <tissue evidence="9">Whole body</tissue>
    </source>
</reference>
<name>A0AA39F6M6_9HYME</name>
<reference evidence="9" key="2">
    <citation type="submission" date="2023-03" db="EMBL/GenBank/DDBJ databases">
        <authorList>
            <person name="Inwood S.N."/>
            <person name="Skelly J.G."/>
            <person name="Guhlin J."/>
            <person name="Harrop T.W.R."/>
            <person name="Goldson S.G."/>
            <person name="Dearden P.K."/>
        </authorList>
    </citation>
    <scope>NUCLEOTIDE SEQUENCE</scope>
    <source>
        <strain evidence="9">Irish</strain>
        <tissue evidence="9">Whole body</tissue>
    </source>
</reference>
<dbReference type="PANTHER" id="PTHR46621">
    <property type="entry name" value="SNRNA-ACTIVATING PROTEIN COMPLEX SUBUNIT 4"/>
    <property type="match status" value="1"/>
</dbReference>
<evidence type="ECO:0000256" key="4">
    <source>
        <dbReference type="ARBA" id="ARBA00023163"/>
    </source>
</evidence>
<feature type="domain" description="Myb-like" evidence="7">
    <location>
        <begin position="334"/>
        <end position="381"/>
    </location>
</feature>
<dbReference type="Pfam" id="PF13921">
    <property type="entry name" value="Myb_DNA-bind_6"/>
    <property type="match status" value="3"/>
</dbReference>
<evidence type="ECO:0000256" key="6">
    <source>
        <dbReference type="SAM" id="MobiDB-lite"/>
    </source>
</evidence>
<dbReference type="PROSITE" id="PS51294">
    <property type="entry name" value="HTH_MYB"/>
    <property type="match status" value="2"/>
</dbReference>
<feature type="compositionally biased region" description="Acidic residues" evidence="6">
    <location>
        <begin position="31"/>
        <end position="50"/>
    </location>
</feature>
<dbReference type="AlphaFoldDB" id="A0AA39F6M6"/>
<evidence type="ECO:0000313" key="10">
    <source>
        <dbReference type="Proteomes" id="UP001168990"/>
    </source>
</evidence>